<comment type="caution">
    <text evidence="2">The sequence shown here is derived from an EMBL/GenBank/DDBJ whole genome shotgun (WGS) entry which is preliminary data.</text>
</comment>
<dbReference type="InterPro" id="IPR001943">
    <property type="entry name" value="UVR_dom"/>
</dbReference>
<sequence length="182" mass="21396">MKCNICGKEKAVLYIQEIIGNERREISICKECEINGNIIEKCLELEFNNIDTIFPNYKSLPSKKKKKKTPNSNKICKVCGYSLDNFLKTGIVSCPKCYEYFKSELSRYIKKIHRENKHIGKISSRNLTNKDIESKINKYREEIELLIKIEKYEEAALIRDKLEHLKKDLISKKTKSEKKDVR</sequence>
<evidence type="ECO:0000313" key="3">
    <source>
        <dbReference type="Proteomes" id="UP000095247"/>
    </source>
</evidence>
<dbReference type="EMBL" id="MDCO01000006">
    <property type="protein sequence ID" value="OEJ15198.1"/>
    <property type="molecule type" value="Genomic_DNA"/>
</dbReference>
<reference evidence="2 3" key="1">
    <citation type="submission" date="2016-08" db="EMBL/GenBank/DDBJ databases">
        <title>Characterization and recognition of Brachyspira hampsonii sp. nov., a novel intestinal spirochete that is pathogenic to pigs.</title>
        <authorList>
            <person name="Mirajkar N."/>
            <person name="La T."/>
            <person name="Phillips N."/>
            <person name="Hampson D."/>
            <person name="Gebhart C."/>
        </authorList>
    </citation>
    <scope>NUCLEOTIDE SEQUENCE [LARGE SCALE GENOMIC DNA]</scope>
    <source>
        <strain evidence="2 3">P280/1</strain>
    </source>
</reference>
<dbReference type="PANTHER" id="PTHR38430">
    <property type="entry name" value="PROTEIN-ARGININE KINASE ACTIVATOR PROTEIN"/>
    <property type="match status" value="1"/>
</dbReference>
<dbReference type="GO" id="GO:1990170">
    <property type="term" value="P:stress response to cadmium ion"/>
    <property type="evidence" value="ECO:0007669"/>
    <property type="project" value="TreeGrafter"/>
</dbReference>
<dbReference type="PIRSF" id="PIRSF015034">
    <property type="entry name" value="YacH"/>
    <property type="match status" value="1"/>
</dbReference>
<dbReference type="GO" id="GO:0008270">
    <property type="term" value="F:zinc ion binding"/>
    <property type="evidence" value="ECO:0007669"/>
    <property type="project" value="TreeGrafter"/>
</dbReference>
<dbReference type="GO" id="GO:0046870">
    <property type="term" value="F:cadmium ion binding"/>
    <property type="evidence" value="ECO:0007669"/>
    <property type="project" value="TreeGrafter"/>
</dbReference>
<dbReference type="PROSITE" id="PS50151">
    <property type="entry name" value="UVR"/>
    <property type="match status" value="1"/>
</dbReference>
<dbReference type="GO" id="GO:0050897">
    <property type="term" value="F:cobalt ion binding"/>
    <property type="evidence" value="ECO:0007669"/>
    <property type="project" value="TreeGrafter"/>
</dbReference>
<proteinExistence type="predicted"/>
<dbReference type="RefSeq" id="WP_069725759.1">
    <property type="nucleotide sequence ID" value="NZ_MDCO01000006.1"/>
</dbReference>
<dbReference type="InterPro" id="IPR025542">
    <property type="entry name" value="YacH"/>
</dbReference>
<organism evidence="2 3">
    <name type="scientific">Brachyspira hampsonii</name>
    <dbReference type="NCBI Taxonomy" id="1287055"/>
    <lineage>
        <taxon>Bacteria</taxon>
        <taxon>Pseudomonadati</taxon>
        <taxon>Spirochaetota</taxon>
        <taxon>Spirochaetia</taxon>
        <taxon>Brachyspirales</taxon>
        <taxon>Brachyspiraceae</taxon>
        <taxon>Brachyspira</taxon>
    </lineage>
</organism>
<evidence type="ECO:0000313" key="2">
    <source>
        <dbReference type="EMBL" id="OEJ15198.1"/>
    </source>
</evidence>
<evidence type="ECO:0000259" key="1">
    <source>
        <dbReference type="PROSITE" id="PS50151"/>
    </source>
</evidence>
<gene>
    <name evidence="2" type="ORF">BFL38_12875</name>
</gene>
<protein>
    <submittedName>
        <fullName evidence="2">Excinuclease ABC subunit B</fullName>
    </submittedName>
</protein>
<dbReference type="Proteomes" id="UP000095247">
    <property type="component" value="Unassembled WGS sequence"/>
</dbReference>
<name>A0A1E5NGA9_9SPIR</name>
<dbReference type="PANTHER" id="PTHR38430:SF1">
    <property type="entry name" value="PROTEIN-ARGININE KINASE ACTIVATOR PROTEIN"/>
    <property type="match status" value="1"/>
</dbReference>
<dbReference type="GO" id="GO:0005507">
    <property type="term" value="F:copper ion binding"/>
    <property type="evidence" value="ECO:0007669"/>
    <property type="project" value="TreeGrafter"/>
</dbReference>
<accession>A0A1E5NGA9</accession>
<feature type="domain" description="UVR" evidence="1">
    <location>
        <begin position="133"/>
        <end position="168"/>
    </location>
</feature>
<dbReference type="AlphaFoldDB" id="A0A1E5NGA9"/>
<dbReference type="GO" id="GO:1990169">
    <property type="term" value="P:stress response to copper ion"/>
    <property type="evidence" value="ECO:0007669"/>
    <property type="project" value="TreeGrafter"/>
</dbReference>